<dbReference type="AlphaFoldDB" id="A0AA38FZB8"/>
<reference evidence="2 3" key="1">
    <citation type="journal article" date="2021" name="Nat. Plants">
        <title>The Taxus genome provides insights into paclitaxel biosynthesis.</title>
        <authorList>
            <person name="Xiong X."/>
            <person name="Gou J."/>
            <person name="Liao Q."/>
            <person name="Li Y."/>
            <person name="Zhou Q."/>
            <person name="Bi G."/>
            <person name="Li C."/>
            <person name="Du R."/>
            <person name="Wang X."/>
            <person name="Sun T."/>
            <person name="Guo L."/>
            <person name="Liang H."/>
            <person name="Lu P."/>
            <person name="Wu Y."/>
            <person name="Zhang Z."/>
            <person name="Ro D.K."/>
            <person name="Shang Y."/>
            <person name="Huang S."/>
            <person name="Yan J."/>
        </authorList>
    </citation>
    <scope>NUCLEOTIDE SEQUENCE [LARGE SCALE GENOMIC DNA]</scope>
    <source>
        <strain evidence="2">Ta-2019</strain>
    </source>
</reference>
<accession>A0AA38FZB8</accession>
<dbReference type="GO" id="GO:0000184">
    <property type="term" value="P:nuclear-transcribed mRNA catabolic process, nonsense-mediated decay"/>
    <property type="evidence" value="ECO:0007669"/>
    <property type="project" value="TreeGrafter"/>
</dbReference>
<dbReference type="InterPro" id="IPR050517">
    <property type="entry name" value="DDR_Repair_Kinase"/>
</dbReference>
<dbReference type="InterPro" id="IPR014009">
    <property type="entry name" value="PIK_FAT"/>
</dbReference>
<dbReference type="PANTHER" id="PTHR11139">
    <property type="entry name" value="ATAXIA TELANGIECTASIA MUTATED ATM -RELATED"/>
    <property type="match status" value="1"/>
</dbReference>
<evidence type="ECO:0000313" key="3">
    <source>
        <dbReference type="Proteomes" id="UP000824469"/>
    </source>
</evidence>
<comment type="caution">
    <text evidence="2">The sequence shown here is derived from an EMBL/GenBank/DDBJ whole genome shotgun (WGS) entry which is preliminary data.</text>
</comment>
<dbReference type="EMBL" id="JAHRHJ020000006">
    <property type="protein sequence ID" value="KAH9313317.1"/>
    <property type="molecule type" value="Genomic_DNA"/>
</dbReference>
<dbReference type="PROSITE" id="PS51189">
    <property type="entry name" value="FAT"/>
    <property type="match status" value="1"/>
</dbReference>
<evidence type="ECO:0000313" key="2">
    <source>
        <dbReference type="EMBL" id="KAH9313317.1"/>
    </source>
</evidence>
<dbReference type="Proteomes" id="UP000824469">
    <property type="component" value="Unassembled WGS sequence"/>
</dbReference>
<evidence type="ECO:0000259" key="1">
    <source>
        <dbReference type="PROSITE" id="PS51189"/>
    </source>
</evidence>
<gene>
    <name evidence="2" type="ORF">KI387_028352</name>
</gene>
<proteinExistence type="predicted"/>
<feature type="domain" description="FAT" evidence="1">
    <location>
        <begin position="1"/>
        <end position="185"/>
    </location>
</feature>
<dbReference type="GO" id="GO:0005634">
    <property type="term" value="C:nucleus"/>
    <property type="evidence" value="ECO:0007669"/>
    <property type="project" value="TreeGrafter"/>
</dbReference>
<keyword evidence="3" id="KW-1185">Reference proteome</keyword>
<dbReference type="SMART" id="SM01345">
    <property type="entry name" value="Rapamycin_bind"/>
    <property type="match status" value="1"/>
</dbReference>
<dbReference type="PANTHER" id="PTHR11139:SF71">
    <property type="entry name" value="SERINE_THREONINE-PROTEIN KINASE SMG1"/>
    <property type="match status" value="1"/>
</dbReference>
<protein>
    <recommendedName>
        <fullName evidence="1">FAT domain-containing protein</fullName>
    </recommendedName>
</protein>
<name>A0AA38FZB8_TAXCH</name>
<sequence>MQLAAGAAGVENADGESASSQLFSQLQEVLKTNYDIDSSAIMSLINELMDIWWVLRKRRVALFGYAARGFLQYLSLSNERHIEKHDRTTCNLDLAKQVREDCTLKATLYVLHILVNYGVELEETIEQGLMTVPPVPWQEIISQLFARLSTHPEKRVRKQLENLLMTLAKLSPWAIVYPTLVDINAYEGEPSEELQRILDCLVKVHPKLVQDVQLMIVELGAITVLWEEQWLSTLQDLHADVMRRIATLKEEVSRVAENITLTHSEKVKINAAKYSAMMAPIAVALERRLASTSRMNETAHEAWFQKEYGEQIKAAITSFKTPPSTAASLADVWRPFDVIAASLANHQKKSSVSLSDVTPKLAQLASSDAPMPGLEKQILMSDSEADGSDHLGTVTVSSFSEQVTILATKNKAKEASSLGLRWPKIYLSSQGQGRFTT</sequence>
<dbReference type="GO" id="GO:0004674">
    <property type="term" value="F:protein serine/threonine kinase activity"/>
    <property type="evidence" value="ECO:0007669"/>
    <property type="project" value="TreeGrafter"/>
</dbReference>
<organism evidence="2 3">
    <name type="scientific">Taxus chinensis</name>
    <name type="common">Chinese yew</name>
    <name type="synonym">Taxus wallichiana var. chinensis</name>
    <dbReference type="NCBI Taxonomy" id="29808"/>
    <lineage>
        <taxon>Eukaryota</taxon>
        <taxon>Viridiplantae</taxon>
        <taxon>Streptophyta</taxon>
        <taxon>Embryophyta</taxon>
        <taxon>Tracheophyta</taxon>
        <taxon>Spermatophyta</taxon>
        <taxon>Pinopsida</taxon>
        <taxon>Pinidae</taxon>
        <taxon>Conifers II</taxon>
        <taxon>Cupressales</taxon>
        <taxon>Taxaceae</taxon>
        <taxon>Taxus</taxon>
    </lineage>
</organism>